<evidence type="ECO:0000313" key="1">
    <source>
        <dbReference type="EMBL" id="KAJ9065719.1"/>
    </source>
</evidence>
<protein>
    <submittedName>
        <fullName evidence="1">Biotin holocarboxylase synthetase</fullName>
        <ecNumber evidence="1">6.3.4.-</ecNumber>
    </submittedName>
</protein>
<keyword evidence="1" id="KW-0436">Ligase</keyword>
<accession>A0ACC2STJ9</accession>
<dbReference type="EC" id="6.3.4.-" evidence="1"/>
<dbReference type="Proteomes" id="UP001165960">
    <property type="component" value="Unassembled WGS sequence"/>
</dbReference>
<comment type="caution">
    <text evidence="1">The sequence shown here is derived from an EMBL/GenBank/DDBJ whole genome shotgun (WGS) entry which is preliminary data.</text>
</comment>
<gene>
    <name evidence="1" type="primary">BPL1_4</name>
    <name evidence="1" type="ORF">DSO57_1016804</name>
</gene>
<sequence length="289" mass="31201">MYWLALGLLVPGGLGNCLDVLVYTGPGTEFNGDTLHMLKDHLSGYRVRETNASELGRDAWVQSTALVVIPGGRDLPYIEHLAGKPNQNIVSFVRKGGKYLGLGAGAYYASDRIDFEAGTRYEVKGDRPLSFFPGSCKGAAFPGFEYSGDNGAKAAIIKHLNHTGPMYYKGGGIFVNASSYAGVDVLASFDEVQGTNAAVVLCEVQHGKALLASVHPTYRPTPPHQSSTKRWAKKQMPSKSLSTLGSRSLDCFLPSHFAPTNKVFFTAANPFTSMNQPEMPINKSEQGDF</sequence>
<name>A0ACC2STJ9_9FUNG</name>
<organism evidence="1 2">
    <name type="scientific">Entomophthora muscae</name>
    <dbReference type="NCBI Taxonomy" id="34485"/>
    <lineage>
        <taxon>Eukaryota</taxon>
        <taxon>Fungi</taxon>
        <taxon>Fungi incertae sedis</taxon>
        <taxon>Zoopagomycota</taxon>
        <taxon>Entomophthoromycotina</taxon>
        <taxon>Entomophthoromycetes</taxon>
        <taxon>Entomophthorales</taxon>
        <taxon>Entomophthoraceae</taxon>
        <taxon>Entomophthora</taxon>
    </lineage>
</organism>
<proteinExistence type="predicted"/>
<evidence type="ECO:0000313" key="2">
    <source>
        <dbReference type="Proteomes" id="UP001165960"/>
    </source>
</evidence>
<reference evidence="1" key="1">
    <citation type="submission" date="2022-04" db="EMBL/GenBank/DDBJ databases">
        <title>Genome of the entomopathogenic fungus Entomophthora muscae.</title>
        <authorList>
            <person name="Elya C."/>
            <person name="Lovett B.R."/>
            <person name="Lee E."/>
            <person name="Macias A.M."/>
            <person name="Hajek A.E."/>
            <person name="De Bivort B.L."/>
            <person name="Kasson M.T."/>
            <person name="De Fine Licht H.H."/>
            <person name="Stajich J.E."/>
        </authorList>
    </citation>
    <scope>NUCLEOTIDE SEQUENCE</scope>
    <source>
        <strain evidence="1">Berkeley</strain>
    </source>
</reference>
<keyword evidence="2" id="KW-1185">Reference proteome</keyword>
<dbReference type="EMBL" id="QTSX02004329">
    <property type="protein sequence ID" value="KAJ9065719.1"/>
    <property type="molecule type" value="Genomic_DNA"/>
</dbReference>